<comment type="similarity">
    <text evidence="3 8">Belongs to the acetolactate synthase small subunit family.</text>
</comment>
<dbReference type="Proteomes" id="UP000727857">
    <property type="component" value="Unassembled WGS sequence"/>
</dbReference>
<dbReference type="PANTHER" id="PTHR30239:SF0">
    <property type="entry name" value="ACETOLACTATE SYNTHASE SMALL SUBUNIT 1, CHLOROPLASTIC"/>
    <property type="match status" value="1"/>
</dbReference>
<dbReference type="GO" id="GO:0003984">
    <property type="term" value="F:acetolactate synthase activity"/>
    <property type="evidence" value="ECO:0007669"/>
    <property type="project" value="UniProtKB-UniRule"/>
</dbReference>
<comment type="catalytic activity">
    <reaction evidence="7 8">
        <text>2 pyruvate + H(+) = (2S)-2-acetolactate + CO2</text>
        <dbReference type="Rhea" id="RHEA:25249"/>
        <dbReference type="ChEBI" id="CHEBI:15361"/>
        <dbReference type="ChEBI" id="CHEBI:15378"/>
        <dbReference type="ChEBI" id="CHEBI:16526"/>
        <dbReference type="ChEBI" id="CHEBI:58476"/>
        <dbReference type="EC" id="2.2.1.6"/>
    </reaction>
</comment>
<dbReference type="CDD" id="cd04878">
    <property type="entry name" value="ACT_AHAS"/>
    <property type="match status" value="1"/>
</dbReference>
<evidence type="ECO:0000256" key="3">
    <source>
        <dbReference type="ARBA" id="ARBA00006341"/>
    </source>
</evidence>
<dbReference type="NCBIfam" id="NF008864">
    <property type="entry name" value="PRK11895.1"/>
    <property type="match status" value="1"/>
</dbReference>
<dbReference type="GO" id="GO:1990610">
    <property type="term" value="F:acetolactate synthase regulator activity"/>
    <property type="evidence" value="ECO:0007669"/>
    <property type="project" value="UniProtKB-UniRule"/>
</dbReference>
<dbReference type="Pfam" id="PF22629">
    <property type="entry name" value="ACT_AHAS_ss"/>
    <property type="match status" value="1"/>
</dbReference>
<dbReference type="EC" id="2.2.1.6" evidence="8"/>
<dbReference type="Gene3D" id="3.30.70.1150">
    <property type="entry name" value="ACT-like. Chain A, domain 2"/>
    <property type="match status" value="1"/>
</dbReference>
<evidence type="ECO:0000256" key="5">
    <source>
        <dbReference type="ARBA" id="ARBA00022605"/>
    </source>
</evidence>
<comment type="subunit">
    <text evidence="4 8">Dimer of large and small chains.</text>
</comment>
<evidence type="ECO:0000256" key="7">
    <source>
        <dbReference type="ARBA" id="ARBA00048670"/>
    </source>
</evidence>
<keyword evidence="8 10" id="KW-0808">Transferase</keyword>
<comment type="function">
    <text evidence="8">Catalyzes the conversion of 2 pyruvate molecules into acetolactate in the first common step of the biosynthetic pathway of the branched-amino acids such as leucine, isoleucine, and valine.</text>
</comment>
<dbReference type="Pfam" id="PF10369">
    <property type="entry name" value="ALS_ss_C"/>
    <property type="match status" value="1"/>
</dbReference>
<reference evidence="10" key="1">
    <citation type="submission" date="2020-10" db="EMBL/GenBank/DDBJ databases">
        <authorList>
            <person name="Gilroy R."/>
        </authorList>
    </citation>
    <scope>NUCLEOTIDE SEQUENCE</scope>
    <source>
        <strain evidence="10">517</strain>
    </source>
</reference>
<evidence type="ECO:0000256" key="6">
    <source>
        <dbReference type="ARBA" id="ARBA00023304"/>
    </source>
</evidence>
<keyword evidence="6 8" id="KW-0100">Branched-chain amino acid biosynthesis</keyword>
<organism evidence="10 11">
    <name type="scientific">Candidatus Stercoripulliclostridium pullicola</name>
    <dbReference type="NCBI Taxonomy" id="2840953"/>
    <lineage>
        <taxon>Bacteria</taxon>
        <taxon>Bacillati</taxon>
        <taxon>Bacillota</taxon>
        <taxon>Clostridia</taxon>
        <taxon>Eubacteriales</taxon>
        <taxon>Candidatus Stercoripulliclostridium</taxon>
    </lineage>
</organism>
<dbReference type="FunFam" id="3.30.70.1150:FF:000001">
    <property type="entry name" value="Acetolactate synthase small subunit"/>
    <property type="match status" value="1"/>
</dbReference>
<dbReference type="FunFam" id="3.30.70.260:FF:000001">
    <property type="entry name" value="Acetolactate synthase, small subunit"/>
    <property type="match status" value="1"/>
</dbReference>
<dbReference type="GO" id="GO:0009097">
    <property type="term" value="P:isoleucine biosynthetic process"/>
    <property type="evidence" value="ECO:0007669"/>
    <property type="project" value="UniProtKB-UniRule"/>
</dbReference>
<comment type="pathway">
    <text evidence="1 8">Amino-acid biosynthesis; L-isoleucine biosynthesis; L-isoleucine from 2-oxobutanoate: step 1/4.</text>
</comment>
<dbReference type="GO" id="GO:0005829">
    <property type="term" value="C:cytosol"/>
    <property type="evidence" value="ECO:0007669"/>
    <property type="project" value="TreeGrafter"/>
</dbReference>
<dbReference type="InterPro" id="IPR002912">
    <property type="entry name" value="ACT_dom"/>
</dbReference>
<dbReference type="PANTHER" id="PTHR30239">
    <property type="entry name" value="ACETOLACTATE SYNTHASE SMALL SUBUNIT"/>
    <property type="match status" value="1"/>
</dbReference>
<evidence type="ECO:0000259" key="9">
    <source>
        <dbReference type="PROSITE" id="PS51671"/>
    </source>
</evidence>
<evidence type="ECO:0000313" key="10">
    <source>
        <dbReference type="EMBL" id="MBO8424659.1"/>
    </source>
</evidence>
<protein>
    <recommendedName>
        <fullName evidence="8">Acetolactate synthase small subunit</fullName>
        <shortName evidence="8">AHAS</shortName>
        <shortName evidence="8">ALS</shortName>
        <ecNumber evidence="8">2.2.1.6</ecNumber>
    </recommendedName>
    <alternativeName>
        <fullName evidence="8">Acetohydroxy-acid synthase small subunit</fullName>
    </alternativeName>
</protein>
<proteinExistence type="inferred from homology"/>
<dbReference type="AlphaFoldDB" id="A0A940ID35"/>
<evidence type="ECO:0000313" key="11">
    <source>
        <dbReference type="Proteomes" id="UP000727857"/>
    </source>
</evidence>
<accession>A0A940ID35</accession>
<dbReference type="InterPro" id="IPR045865">
    <property type="entry name" value="ACT-like_dom_sf"/>
</dbReference>
<keyword evidence="5 8" id="KW-0028">Amino-acid biosynthesis</keyword>
<reference evidence="10" key="2">
    <citation type="journal article" date="2021" name="PeerJ">
        <title>Extensive microbial diversity within the chicken gut microbiome revealed by metagenomics and culture.</title>
        <authorList>
            <person name="Gilroy R."/>
            <person name="Ravi A."/>
            <person name="Getino M."/>
            <person name="Pursley I."/>
            <person name="Horton D.L."/>
            <person name="Alikhan N.F."/>
            <person name="Baker D."/>
            <person name="Gharbi K."/>
            <person name="Hall N."/>
            <person name="Watson M."/>
            <person name="Adriaenssens E.M."/>
            <person name="Foster-Nyarko E."/>
            <person name="Jarju S."/>
            <person name="Secka A."/>
            <person name="Antonio M."/>
            <person name="Oren A."/>
            <person name="Chaudhuri R.R."/>
            <person name="La Ragione R."/>
            <person name="Hildebrand F."/>
            <person name="Pallen M.J."/>
        </authorList>
    </citation>
    <scope>NUCLEOTIDE SEQUENCE</scope>
    <source>
        <strain evidence="10">517</strain>
    </source>
</reference>
<comment type="caution">
    <text evidence="10">The sequence shown here is derived from an EMBL/GenBank/DDBJ whole genome shotgun (WGS) entry which is preliminary data.</text>
</comment>
<dbReference type="InterPro" id="IPR027271">
    <property type="entry name" value="Acetolactate_synth/TF_NikR_C"/>
</dbReference>
<evidence type="ECO:0000256" key="4">
    <source>
        <dbReference type="ARBA" id="ARBA00011744"/>
    </source>
</evidence>
<dbReference type="InterPro" id="IPR004789">
    <property type="entry name" value="Acetalactate_synth_ssu"/>
</dbReference>
<gene>
    <name evidence="10" type="primary">ilvN</name>
    <name evidence="10" type="ORF">IAB16_06535</name>
</gene>
<dbReference type="PROSITE" id="PS51671">
    <property type="entry name" value="ACT"/>
    <property type="match status" value="1"/>
</dbReference>
<dbReference type="InterPro" id="IPR039557">
    <property type="entry name" value="AHAS_ACT"/>
</dbReference>
<dbReference type="NCBIfam" id="TIGR00119">
    <property type="entry name" value="acolac_sm"/>
    <property type="match status" value="1"/>
</dbReference>
<comment type="pathway">
    <text evidence="2 8">Amino-acid biosynthesis; L-valine biosynthesis; L-valine from pyruvate: step 1/4.</text>
</comment>
<evidence type="ECO:0000256" key="1">
    <source>
        <dbReference type="ARBA" id="ARBA00004974"/>
    </source>
</evidence>
<dbReference type="GO" id="GO:0009099">
    <property type="term" value="P:L-valine biosynthetic process"/>
    <property type="evidence" value="ECO:0007669"/>
    <property type="project" value="UniProtKB-UniRule"/>
</dbReference>
<dbReference type="SUPFAM" id="SSF55021">
    <property type="entry name" value="ACT-like"/>
    <property type="match status" value="2"/>
</dbReference>
<dbReference type="Gene3D" id="3.30.70.260">
    <property type="match status" value="1"/>
</dbReference>
<dbReference type="EMBL" id="JADINF010000164">
    <property type="protein sequence ID" value="MBO8424659.1"/>
    <property type="molecule type" value="Genomic_DNA"/>
</dbReference>
<feature type="domain" description="ACT" evidence="9">
    <location>
        <begin position="8"/>
        <end position="83"/>
    </location>
</feature>
<dbReference type="InterPro" id="IPR054480">
    <property type="entry name" value="AHAS_small-like_ACT"/>
</dbReference>
<evidence type="ECO:0000256" key="8">
    <source>
        <dbReference type="RuleBase" id="RU368092"/>
    </source>
</evidence>
<evidence type="ECO:0000256" key="2">
    <source>
        <dbReference type="ARBA" id="ARBA00005025"/>
    </source>
</evidence>
<sequence length="168" mass="18518">MAGQDKHYLSMLVENVAGVLSRISGLIARRGYNIDSLSVCATEDARYSRMTIELQADERTFKQIQAQLAKQAEVVKLVELGTSDSVLRELLLIKIRCDKTQIPEIADLNSIYKAKTVDITSSSMTLELTGKADKLDSFIDMLRPYGIIEMARSGSSALQRGSGCLREG</sequence>
<name>A0A940ID35_9FIRM</name>
<dbReference type="InterPro" id="IPR019455">
    <property type="entry name" value="Acetolactate_synth_ssu_C"/>
</dbReference>